<organism evidence="1 2">
    <name type="scientific">Amycolatopsis alba DSM 44262</name>
    <dbReference type="NCBI Taxonomy" id="1125972"/>
    <lineage>
        <taxon>Bacteria</taxon>
        <taxon>Bacillati</taxon>
        <taxon>Actinomycetota</taxon>
        <taxon>Actinomycetes</taxon>
        <taxon>Pseudonocardiales</taxon>
        <taxon>Pseudonocardiaceae</taxon>
        <taxon>Amycolatopsis</taxon>
    </lineage>
</organism>
<dbReference type="Gene3D" id="2.60.40.10">
    <property type="entry name" value="Immunoglobulins"/>
    <property type="match status" value="1"/>
</dbReference>
<comment type="caution">
    <text evidence="1">The sequence shown here is derived from an EMBL/GenBank/DDBJ whole genome shotgun (WGS) entry which is preliminary data.</text>
</comment>
<dbReference type="InterPro" id="IPR013783">
    <property type="entry name" value="Ig-like_fold"/>
</dbReference>
<dbReference type="AlphaFoldDB" id="A0A229RL52"/>
<reference evidence="1 2" key="1">
    <citation type="submission" date="2017-07" db="EMBL/GenBank/DDBJ databases">
        <title>Amycolatopsis alba DSM 44262 Genome sequencing and assembly.</title>
        <authorList>
            <person name="Kaur N."/>
            <person name="Mayilraj S."/>
        </authorList>
    </citation>
    <scope>NUCLEOTIDE SEQUENCE [LARGE SCALE GENOMIC DNA]</scope>
    <source>
        <strain evidence="1 2">DSM 44262</strain>
    </source>
</reference>
<accession>A0A229RL52</accession>
<evidence type="ECO:0000313" key="1">
    <source>
        <dbReference type="EMBL" id="OXM47392.1"/>
    </source>
</evidence>
<evidence type="ECO:0000313" key="2">
    <source>
        <dbReference type="Proteomes" id="UP000215563"/>
    </source>
</evidence>
<gene>
    <name evidence="1" type="ORF">CFP75_24390</name>
</gene>
<sequence length="34" mass="3864">MVRLYGKDGTLVATTKTSSRGEYYFDNSNVCKMK</sequence>
<proteinExistence type="predicted"/>
<protein>
    <submittedName>
        <fullName evidence="1">Uncharacterized protein</fullName>
    </submittedName>
</protein>
<keyword evidence="2" id="KW-1185">Reference proteome</keyword>
<dbReference type="EMBL" id="NMQU01000076">
    <property type="protein sequence ID" value="OXM47392.1"/>
    <property type="molecule type" value="Genomic_DNA"/>
</dbReference>
<dbReference type="Proteomes" id="UP000215563">
    <property type="component" value="Unassembled WGS sequence"/>
</dbReference>
<name>A0A229RL52_AMYAL</name>
<dbReference type="GO" id="GO:0005975">
    <property type="term" value="P:carbohydrate metabolic process"/>
    <property type="evidence" value="ECO:0007669"/>
    <property type="project" value="UniProtKB-ARBA"/>
</dbReference>